<evidence type="ECO:0000313" key="4">
    <source>
        <dbReference type="EMBL" id="EYD73919.1"/>
    </source>
</evidence>
<dbReference type="InterPro" id="IPR041117">
    <property type="entry name" value="SoxA_A3"/>
</dbReference>
<dbReference type="PANTHER" id="PTHR42949">
    <property type="entry name" value="ANAEROBIC GLYCEROL-3-PHOSPHATE DEHYDROGENASE SUBUNIT B"/>
    <property type="match status" value="1"/>
</dbReference>
<dbReference type="InterPro" id="IPR036188">
    <property type="entry name" value="FAD/NAD-bd_sf"/>
</dbReference>
<dbReference type="SUPFAM" id="SSF51905">
    <property type="entry name" value="FAD/NAD(P)-binding domain"/>
    <property type="match status" value="1"/>
</dbReference>
<dbReference type="Pfam" id="PF13510">
    <property type="entry name" value="Fer2_4"/>
    <property type="match status" value="1"/>
</dbReference>
<evidence type="ECO:0000259" key="3">
    <source>
        <dbReference type="Pfam" id="PF17806"/>
    </source>
</evidence>
<dbReference type="STRING" id="442562.Rumeso_04516"/>
<dbReference type="AlphaFoldDB" id="A0A017HJF7"/>
<feature type="domain" description="SoxA A3" evidence="3">
    <location>
        <begin position="520"/>
        <end position="604"/>
    </location>
</feature>
<dbReference type="EMBL" id="AOSK01000127">
    <property type="protein sequence ID" value="EYD73919.1"/>
    <property type="molecule type" value="Genomic_DNA"/>
</dbReference>
<dbReference type="Pfam" id="PF17806">
    <property type="entry name" value="SO_alpha_A3"/>
    <property type="match status" value="1"/>
</dbReference>
<evidence type="ECO:0000313" key="5">
    <source>
        <dbReference type="Proteomes" id="UP000019666"/>
    </source>
</evidence>
<organism evidence="4 5">
    <name type="scientific">Rubellimicrobium mesophilum DSM 19309</name>
    <dbReference type="NCBI Taxonomy" id="442562"/>
    <lineage>
        <taxon>Bacteria</taxon>
        <taxon>Pseudomonadati</taxon>
        <taxon>Pseudomonadota</taxon>
        <taxon>Alphaproteobacteria</taxon>
        <taxon>Rhodobacterales</taxon>
        <taxon>Roseobacteraceae</taxon>
        <taxon>Rubellimicrobium</taxon>
    </lineage>
</organism>
<dbReference type="Pfam" id="PF12831">
    <property type="entry name" value="FAD_oxidored"/>
    <property type="match status" value="1"/>
</dbReference>
<gene>
    <name evidence="4" type="ORF">Rumeso_04516</name>
</gene>
<dbReference type="Proteomes" id="UP000019666">
    <property type="component" value="Unassembled WGS sequence"/>
</dbReference>
<sequence length="668" mass="70385">MTEVLRDTAGLAGEPVRAPMAPSQPMRVALGRVDRSRTLGFTFDGKSYQGHPGDTLASALLANGVRLVGRSFKYHRPRGLLSAGPEEPNALVELRSGARQEPNTRATVAELYDGLEAQSQNRWPSLAFDALGVNDLFSPFFTAGFYYKTFMWPAAFWEKLYEPIIRRAAGLGSLSKEADPDAYDKGFLHCDLLVIGAGPSGLMAALTAGRAGARVILADEDFLLGGRLNAETLAIGAQSGADWARGAVAELASMPNVRVMPRTTVMGVFDHGVFGAVERVSDHLPAPAAGKPRQVLWRIYARRSILAAGAIERPIAFRDNDRPGVMLAGAVRAYANRWGVAAGKRVALFVNNDDGLRTARDLEARGVDVVAVIDSRRVGERLPGIRHLQGAVVTAAHGKLGLTGITVRTADGREERIACDALGVSGGWNPTLALTSHHSARPVWDESIAAFVPSPSGPAGLSVAGAAAGALSTHGALATGAARAAEALEDLGFAASPADIPQAEDAPLRLSPLWHVPGQGRAWVDFQNDVTVKDIKLAHQENFVSVEHLKRYTTLGMATDQGKTSNVVALAVMAELTGKGIPATGTTVFRPPYTPVSMGTLAGRSREEEFKPTRLTPRTAGRHSRAPSSSRSGCGSAPSGIPAPARPPGASRSTARSSPPARASASAM</sequence>
<feature type="compositionally biased region" description="Low complexity" evidence="2">
    <location>
        <begin position="626"/>
        <end position="668"/>
    </location>
</feature>
<dbReference type="Gene3D" id="3.10.20.440">
    <property type="entry name" value="2Fe-2S iron-sulphur cluster binding domain, sarcosine oxidase, alpha subunit, N-terminal domain"/>
    <property type="match status" value="1"/>
</dbReference>
<dbReference type="PRINTS" id="PR00411">
    <property type="entry name" value="PNDRDTASEI"/>
</dbReference>
<protein>
    <submittedName>
        <fullName evidence="4">Sarcosine oxidase alpha subunit</fullName>
        <ecNumber evidence="4">1.5.3.1</ecNumber>
    </submittedName>
</protein>
<dbReference type="GO" id="GO:0008115">
    <property type="term" value="F:sarcosine oxidase activity"/>
    <property type="evidence" value="ECO:0007669"/>
    <property type="project" value="UniProtKB-EC"/>
</dbReference>
<keyword evidence="1 4" id="KW-0560">Oxidoreductase</keyword>
<comment type="caution">
    <text evidence="4">The sequence shown here is derived from an EMBL/GenBank/DDBJ whole genome shotgun (WGS) entry which is preliminary data.</text>
</comment>
<dbReference type="HOGENOM" id="CLU_011963_0_0_5"/>
<reference evidence="4 5" key="1">
    <citation type="submission" date="2013-02" db="EMBL/GenBank/DDBJ databases">
        <authorList>
            <person name="Fiebig A."/>
            <person name="Goeker M."/>
            <person name="Klenk H.-P.P."/>
        </authorList>
    </citation>
    <scope>NUCLEOTIDE SEQUENCE [LARGE SCALE GENOMIC DNA]</scope>
    <source>
        <strain evidence="4 5">DSM 19309</strain>
    </source>
</reference>
<accession>A0A017HJF7</accession>
<dbReference type="EC" id="1.5.3.1" evidence="4"/>
<keyword evidence="5" id="KW-1185">Reference proteome</keyword>
<name>A0A017HJF7_9RHOB</name>
<dbReference type="InterPro" id="IPR051691">
    <property type="entry name" value="Metab_Enz_Cyan_OpOx_G3PDH"/>
</dbReference>
<feature type="region of interest" description="Disordered" evidence="2">
    <location>
        <begin position="597"/>
        <end position="668"/>
    </location>
</feature>
<dbReference type="PATRIC" id="fig|442562.3.peg.4445"/>
<dbReference type="Gene3D" id="3.50.50.60">
    <property type="entry name" value="FAD/NAD(P)-binding domain"/>
    <property type="match status" value="1"/>
</dbReference>
<feature type="region of interest" description="Disordered" evidence="2">
    <location>
        <begin position="1"/>
        <end position="20"/>
    </location>
</feature>
<dbReference type="PRINTS" id="PR00368">
    <property type="entry name" value="FADPNR"/>
</dbReference>
<dbReference type="PANTHER" id="PTHR42949:SF3">
    <property type="entry name" value="ANAEROBIC GLYCEROL-3-PHOSPHATE DEHYDROGENASE SUBUNIT B"/>
    <property type="match status" value="1"/>
</dbReference>
<dbReference type="InterPro" id="IPR042204">
    <property type="entry name" value="2Fe-2S-bd_N"/>
</dbReference>
<evidence type="ECO:0000256" key="2">
    <source>
        <dbReference type="SAM" id="MobiDB-lite"/>
    </source>
</evidence>
<proteinExistence type="predicted"/>
<evidence type="ECO:0000256" key="1">
    <source>
        <dbReference type="ARBA" id="ARBA00023002"/>
    </source>
</evidence>